<dbReference type="AlphaFoldDB" id="A0A160HUU4"/>
<sequence>MIAFELGMAHNDYRLGYTTPQESLAGDHTLEARGLYIRISPERFGEPGVAWRNPHWKPPGATMRKAPITVLQDIPALAKRIASELKLPAPAQAGLI</sequence>
<protein>
    <submittedName>
        <fullName evidence="1">Uncharacterized protein</fullName>
    </submittedName>
</protein>
<evidence type="ECO:0000313" key="1">
    <source>
        <dbReference type="EMBL" id="ANC50783.1"/>
    </source>
</evidence>
<proteinExistence type="predicted"/>
<gene>
    <name evidence="1" type="ORF">CP97_15092</name>
</gene>
<dbReference type="Proteomes" id="UP000059113">
    <property type="component" value="Plasmid"/>
</dbReference>
<name>A0A160HUU4_9SPHN</name>
<accession>A0A160HUU4</accession>
<reference evidence="1 2" key="1">
    <citation type="submission" date="2016-04" db="EMBL/GenBank/DDBJ databases">
        <title>The complete genome sequence of Erythrobacter atlanticus s21-N3.</title>
        <authorList>
            <person name="Wang W."/>
            <person name="Wang L."/>
            <person name="Zhuang L."/>
            <person name="Shao Z."/>
        </authorList>
    </citation>
    <scope>NUCLEOTIDE SEQUENCE [LARGE SCALE GENOMIC DNA]</scope>
    <source>
        <strain evidence="2">s21-N3</strain>
        <plasmid evidence="2">Plasmid</plasmid>
    </source>
</reference>
<organism evidence="1 2">
    <name type="scientific">Aurantiacibacter atlanticus</name>
    <dbReference type="NCBI Taxonomy" id="1648404"/>
    <lineage>
        <taxon>Bacteria</taxon>
        <taxon>Pseudomonadati</taxon>
        <taxon>Pseudomonadota</taxon>
        <taxon>Alphaproteobacteria</taxon>
        <taxon>Sphingomonadales</taxon>
        <taxon>Erythrobacteraceae</taxon>
        <taxon>Aurantiacibacter</taxon>
    </lineage>
</organism>
<keyword evidence="2" id="KW-1185">Reference proteome</keyword>
<geneLocation type="plasmid" evidence="2"/>
<dbReference type="EMBL" id="CP015441">
    <property type="protein sequence ID" value="ANC50783.1"/>
    <property type="molecule type" value="Genomic_DNA"/>
</dbReference>
<evidence type="ECO:0000313" key="2">
    <source>
        <dbReference type="Proteomes" id="UP000059113"/>
    </source>
</evidence>
<keyword evidence="1" id="KW-0614">Plasmid</keyword>
<dbReference type="KEGG" id="ery:CP97_15092"/>